<reference evidence="2 3" key="1">
    <citation type="journal article" date="2020" name="Genome Biol. Evol.">
        <title>Rhizobium dioscoreae sp. nov., a plant growth-promoting bacterium isolated from yam (Dioscorea species).</title>
        <authorList>
            <person name="Ouyabe M."/>
            <person name="Tanaka N."/>
            <person name="Shiwa Y."/>
            <person name="Fujita N."/>
            <person name="Kikuno H."/>
            <person name="Babil P."/>
            <person name="Shiwachi H."/>
        </authorList>
    </citation>
    <scope>NUCLEOTIDE SEQUENCE [LARGE SCALE GENOMIC DNA]</scope>
    <source>
        <strain evidence="2 3">S-93</strain>
    </source>
</reference>
<feature type="region of interest" description="Disordered" evidence="1">
    <location>
        <begin position="1"/>
        <end position="65"/>
    </location>
</feature>
<dbReference type="Proteomes" id="UP000390335">
    <property type="component" value="Unassembled WGS sequence"/>
</dbReference>
<keyword evidence="3" id="KW-1185">Reference proteome</keyword>
<dbReference type="EMBL" id="BLAJ01000003">
    <property type="protein sequence ID" value="GES50707.1"/>
    <property type="molecule type" value="Genomic_DNA"/>
</dbReference>
<evidence type="ECO:0000313" key="2">
    <source>
        <dbReference type="EMBL" id="GES50707.1"/>
    </source>
</evidence>
<protein>
    <submittedName>
        <fullName evidence="2">Uncharacterized protein</fullName>
    </submittedName>
</protein>
<name>A0ABQ0Z5W8_9HYPH</name>
<sequence>MRSVQPAPHPVPEFIEGRPPSPRRDGEKGQGAPAVISQLRGNREAPIYEVVPSPRQRGEGEGLIR</sequence>
<accession>A0ABQ0Z5W8</accession>
<organism evidence="2 3">
    <name type="scientific">Rhizobium dioscoreae</name>
    <dbReference type="NCBI Taxonomy" id="2653122"/>
    <lineage>
        <taxon>Bacteria</taxon>
        <taxon>Pseudomonadati</taxon>
        <taxon>Pseudomonadota</taxon>
        <taxon>Alphaproteobacteria</taxon>
        <taxon>Hyphomicrobiales</taxon>
        <taxon>Rhizobiaceae</taxon>
        <taxon>Rhizobium/Agrobacterium group</taxon>
        <taxon>Rhizobium</taxon>
    </lineage>
</organism>
<gene>
    <name evidence="2" type="ORF">RsS93_33210</name>
</gene>
<evidence type="ECO:0000256" key="1">
    <source>
        <dbReference type="SAM" id="MobiDB-lite"/>
    </source>
</evidence>
<proteinExistence type="predicted"/>
<evidence type="ECO:0000313" key="3">
    <source>
        <dbReference type="Proteomes" id="UP000390335"/>
    </source>
</evidence>
<feature type="compositionally biased region" description="Basic and acidic residues" evidence="1">
    <location>
        <begin position="56"/>
        <end position="65"/>
    </location>
</feature>
<comment type="caution">
    <text evidence="2">The sequence shown here is derived from an EMBL/GenBank/DDBJ whole genome shotgun (WGS) entry which is preliminary data.</text>
</comment>